<keyword evidence="4" id="KW-0769">Symport</keyword>
<protein>
    <recommendedName>
        <fullName evidence="9">Major facilitator superfamily (MFS) profile domain-containing protein</fullName>
    </recommendedName>
</protein>
<dbReference type="SUPFAM" id="SSF103473">
    <property type="entry name" value="MFS general substrate transporter"/>
    <property type="match status" value="1"/>
</dbReference>
<feature type="compositionally biased region" description="Polar residues" evidence="7">
    <location>
        <begin position="10"/>
        <end position="19"/>
    </location>
</feature>
<keyword evidence="5 8" id="KW-1133">Transmembrane helix</keyword>
<keyword evidence="3 8" id="KW-0812">Transmembrane</keyword>
<dbReference type="PANTHER" id="PTHR11662">
    <property type="entry name" value="SOLUTE CARRIER FAMILY 17"/>
    <property type="match status" value="1"/>
</dbReference>
<evidence type="ECO:0000256" key="3">
    <source>
        <dbReference type="ARBA" id="ARBA00022692"/>
    </source>
</evidence>
<dbReference type="Gene3D" id="1.20.1250.20">
    <property type="entry name" value="MFS general substrate transporter like domains"/>
    <property type="match status" value="2"/>
</dbReference>
<dbReference type="EMBL" id="BPLQ01013860">
    <property type="protein sequence ID" value="GIY75388.1"/>
    <property type="molecule type" value="Genomic_DNA"/>
</dbReference>
<evidence type="ECO:0000256" key="2">
    <source>
        <dbReference type="ARBA" id="ARBA00022448"/>
    </source>
</evidence>
<keyword evidence="2" id="KW-0813">Transport</keyword>
<feature type="domain" description="Major facilitator superfamily (MFS) profile" evidence="9">
    <location>
        <begin position="50"/>
        <end position="489"/>
    </location>
</feature>
<keyword evidence="11" id="KW-1185">Reference proteome</keyword>
<dbReference type="GO" id="GO:0015293">
    <property type="term" value="F:symporter activity"/>
    <property type="evidence" value="ECO:0007669"/>
    <property type="project" value="UniProtKB-KW"/>
</dbReference>
<sequence length="534" mass="59365">MENNKDSTVTKDPSTTSTNDNEEESGCCKCSGVRYLFVISSFLGMCFSYALRVNLSIAIIAMVNSTAISEPNGNTNFTNVPMCGALNYPLPTSRMQIRENKTGTFIWSPKMQGVILGSFYYGYSISQIPGARLAEIYSGKWILGFGIFISALLAFLIPEAAKFHTTALIVVRALQGLAQGVTFPALYNLLGRWTLEEEKTLIESFVVSGINVGTVIGLPLAAKLTNSSWFGGWPAAFYVIGIIACVWFFFWALCITNSPAEHPCMTTKELQHITAFQMSEHEPVPIPWLRILTFGPFWAAVYAQFIGDWTFFLLLNNLPTFYSTILNFHIETNGYVSSFSYVLQTIVACLSGFISDEAIKHEIVTPIVARKTCNMLGCIGSIVGLLISSSAGCDITLQICAFGLTMAAVGMWSCSYMISYLDISPEYAGTLIGVSSTFSGFTGFITPIFVGALTDKQPTFSQWRFIFGVTIILIISNGIVYQLFATATKQYWDEEQHLERDARFRNYYRRLFRRKQENTNSVPKATEEKVEKNE</sequence>
<proteinExistence type="predicted"/>
<comment type="caution">
    <text evidence="10">The sequence shown here is derived from an EMBL/GenBank/DDBJ whole genome shotgun (WGS) entry which is preliminary data.</text>
</comment>
<dbReference type="GO" id="GO:0016020">
    <property type="term" value="C:membrane"/>
    <property type="evidence" value="ECO:0007669"/>
    <property type="project" value="UniProtKB-SubCell"/>
</dbReference>
<evidence type="ECO:0000259" key="9">
    <source>
        <dbReference type="PROSITE" id="PS50850"/>
    </source>
</evidence>
<dbReference type="Pfam" id="PF07690">
    <property type="entry name" value="MFS_1"/>
    <property type="match status" value="1"/>
</dbReference>
<evidence type="ECO:0000313" key="11">
    <source>
        <dbReference type="Proteomes" id="UP001054837"/>
    </source>
</evidence>
<dbReference type="GO" id="GO:0006820">
    <property type="term" value="P:monoatomic anion transport"/>
    <property type="evidence" value="ECO:0007669"/>
    <property type="project" value="TreeGrafter"/>
</dbReference>
<evidence type="ECO:0000256" key="1">
    <source>
        <dbReference type="ARBA" id="ARBA00004141"/>
    </source>
</evidence>
<feature type="transmembrane region" description="Helical" evidence="8">
    <location>
        <begin position="395"/>
        <end position="418"/>
    </location>
</feature>
<gene>
    <name evidence="10" type="primary">SLC17A5</name>
    <name evidence="10" type="ORF">CDAR_434361</name>
</gene>
<reference evidence="10 11" key="1">
    <citation type="submission" date="2021-06" db="EMBL/GenBank/DDBJ databases">
        <title>Caerostris darwini draft genome.</title>
        <authorList>
            <person name="Kono N."/>
            <person name="Arakawa K."/>
        </authorList>
    </citation>
    <scope>NUCLEOTIDE SEQUENCE [LARGE SCALE GENOMIC DNA]</scope>
</reference>
<evidence type="ECO:0000256" key="5">
    <source>
        <dbReference type="ARBA" id="ARBA00022989"/>
    </source>
</evidence>
<evidence type="ECO:0000256" key="4">
    <source>
        <dbReference type="ARBA" id="ARBA00022847"/>
    </source>
</evidence>
<name>A0AAV4VZG1_9ARAC</name>
<feature type="transmembrane region" description="Helical" evidence="8">
    <location>
        <begin position="335"/>
        <end position="355"/>
    </location>
</feature>
<feature type="transmembrane region" description="Helical" evidence="8">
    <location>
        <begin position="167"/>
        <end position="189"/>
    </location>
</feature>
<feature type="transmembrane region" description="Helical" evidence="8">
    <location>
        <begin position="201"/>
        <end position="221"/>
    </location>
</feature>
<organism evidence="10 11">
    <name type="scientific">Caerostris darwini</name>
    <dbReference type="NCBI Taxonomy" id="1538125"/>
    <lineage>
        <taxon>Eukaryota</taxon>
        <taxon>Metazoa</taxon>
        <taxon>Ecdysozoa</taxon>
        <taxon>Arthropoda</taxon>
        <taxon>Chelicerata</taxon>
        <taxon>Arachnida</taxon>
        <taxon>Araneae</taxon>
        <taxon>Araneomorphae</taxon>
        <taxon>Entelegynae</taxon>
        <taxon>Araneoidea</taxon>
        <taxon>Araneidae</taxon>
        <taxon>Caerostris</taxon>
    </lineage>
</organism>
<comment type="subcellular location">
    <subcellularLocation>
        <location evidence="1">Membrane</location>
        <topology evidence="1">Multi-pass membrane protein</topology>
    </subcellularLocation>
</comment>
<accession>A0AAV4VZG1</accession>
<dbReference type="InterPro" id="IPR020846">
    <property type="entry name" value="MFS_dom"/>
</dbReference>
<feature type="transmembrane region" description="Helical" evidence="8">
    <location>
        <begin position="233"/>
        <end position="255"/>
    </location>
</feature>
<feature type="region of interest" description="Disordered" evidence="7">
    <location>
        <begin position="1"/>
        <end position="26"/>
    </location>
</feature>
<evidence type="ECO:0000256" key="7">
    <source>
        <dbReference type="SAM" id="MobiDB-lite"/>
    </source>
</evidence>
<evidence type="ECO:0000256" key="6">
    <source>
        <dbReference type="ARBA" id="ARBA00023136"/>
    </source>
</evidence>
<dbReference type="AlphaFoldDB" id="A0AAV4VZG1"/>
<feature type="transmembrane region" description="Helical" evidence="8">
    <location>
        <begin position="367"/>
        <end position="389"/>
    </location>
</feature>
<dbReference type="Proteomes" id="UP001054837">
    <property type="component" value="Unassembled WGS sequence"/>
</dbReference>
<feature type="transmembrane region" description="Helical" evidence="8">
    <location>
        <begin position="141"/>
        <end position="161"/>
    </location>
</feature>
<dbReference type="FunFam" id="1.20.1250.20:FF:000003">
    <property type="entry name" value="Solute carrier family 17 member 3"/>
    <property type="match status" value="1"/>
</dbReference>
<keyword evidence="6 8" id="KW-0472">Membrane</keyword>
<evidence type="ECO:0000256" key="8">
    <source>
        <dbReference type="SAM" id="Phobius"/>
    </source>
</evidence>
<dbReference type="InterPro" id="IPR036259">
    <property type="entry name" value="MFS_trans_sf"/>
</dbReference>
<feature type="transmembrane region" description="Helical" evidence="8">
    <location>
        <begin position="297"/>
        <end position="315"/>
    </location>
</feature>
<dbReference type="InterPro" id="IPR011701">
    <property type="entry name" value="MFS"/>
</dbReference>
<feature type="transmembrane region" description="Helical" evidence="8">
    <location>
        <begin position="430"/>
        <end position="453"/>
    </location>
</feature>
<dbReference type="FunFam" id="1.20.1250.20:FF:000423">
    <property type="entry name" value="Putative inorganic phosphate cotransporter-like Protein"/>
    <property type="match status" value="1"/>
</dbReference>
<feature type="transmembrane region" description="Helical" evidence="8">
    <location>
        <begin position="465"/>
        <end position="484"/>
    </location>
</feature>
<dbReference type="InterPro" id="IPR050382">
    <property type="entry name" value="MFS_Na/Anion_cotransporter"/>
</dbReference>
<evidence type="ECO:0000313" key="10">
    <source>
        <dbReference type="EMBL" id="GIY75388.1"/>
    </source>
</evidence>
<dbReference type="PROSITE" id="PS50850">
    <property type="entry name" value="MFS"/>
    <property type="match status" value="1"/>
</dbReference>
<dbReference type="PANTHER" id="PTHR11662:SF399">
    <property type="entry name" value="FI19708P1-RELATED"/>
    <property type="match status" value="1"/>
</dbReference>